<proteinExistence type="predicted"/>
<protein>
    <submittedName>
        <fullName evidence="2">Uncharacterized protein</fullName>
    </submittedName>
</protein>
<feature type="region of interest" description="Disordered" evidence="1">
    <location>
        <begin position="1"/>
        <end position="60"/>
    </location>
</feature>
<evidence type="ECO:0000313" key="3">
    <source>
        <dbReference type="Proteomes" id="UP001066276"/>
    </source>
</evidence>
<dbReference type="AlphaFoldDB" id="A0AAV7LQF1"/>
<name>A0AAV7LQF1_PLEWA</name>
<dbReference type="EMBL" id="JANPWB010000015">
    <property type="protein sequence ID" value="KAJ1092642.1"/>
    <property type="molecule type" value="Genomic_DNA"/>
</dbReference>
<dbReference type="Proteomes" id="UP001066276">
    <property type="component" value="Chromosome 11"/>
</dbReference>
<evidence type="ECO:0000313" key="2">
    <source>
        <dbReference type="EMBL" id="KAJ1092642.1"/>
    </source>
</evidence>
<gene>
    <name evidence="2" type="ORF">NDU88_005752</name>
</gene>
<keyword evidence="3" id="KW-1185">Reference proteome</keyword>
<organism evidence="2 3">
    <name type="scientific">Pleurodeles waltl</name>
    <name type="common">Iberian ribbed newt</name>
    <dbReference type="NCBI Taxonomy" id="8319"/>
    <lineage>
        <taxon>Eukaryota</taxon>
        <taxon>Metazoa</taxon>
        <taxon>Chordata</taxon>
        <taxon>Craniata</taxon>
        <taxon>Vertebrata</taxon>
        <taxon>Euteleostomi</taxon>
        <taxon>Amphibia</taxon>
        <taxon>Batrachia</taxon>
        <taxon>Caudata</taxon>
        <taxon>Salamandroidea</taxon>
        <taxon>Salamandridae</taxon>
        <taxon>Pleurodelinae</taxon>
        <taxon>Pleurodeles</taxon>
    </lineage>
</organism>
<accession>A0AAV7LQF1</accession>
<sequence length="119" mass="12790">MWPAGRPPAVERRSSLACGAGSFEPRRCPKGLPPPPGPVRLEKGKRPRGLSLRPTGPPPAAASAFRALWLLPCPRGRPPLLRCPPSLPTVSRCFSSRVTHAAENCLAGLKLQTPYLLIK</sequence>
<comment type="caution">
    <text evidence="2">The sequence shown here is derived from an EMBL/GenBank/DDBJ whole genome shotgun (WGS) entry which is preliminary data.</text>
</comment>
<evidence type="ECO:0000256" key="1">
    <source>
        <dbReference type="SAM" id="MobiDB-lite"/>
    </source>
</evidence>
<reference evidence="2" key="1">
    <citation type="journal article" date="2022" name="bioRxiv">
        <title>Sequencing and chromosome-scale assembly of the giantPleurodeles waltlgenome.</title>
        <authorList>
            <person name="Brown T."/>
            <person name="Elewa A."/>
            <person name="Iarovenko S."/>
            <person name="Subramanian E."/>
            <person name="Araus A.J."/>
            <person name="Petzold A."/>
            <person name="Susuki M."/>
            <person name="Suzuki K.-i.T."/>
            <person name="Hayashi T."/>
            <person name="Toyoda A."/>
            <person name="Oliveira C."/>
            <person name="Osipova E."/>
            <person name="Leigh N.D."/>
            <person name="Simon A."/>
            <person name="Yun M.H."/>
        </authorList>
    </citation>
    <scope>NUCLEOTIDE SEQUENCE</scope>
    <source>
        <strain evidence="2">20211129_DDA</strain>
        <tissue evidence="2">Liver</tissue>
    </source>
</reference>